<dbReference type="InterPro" id="IPR000073">
    <property type="entry name" value="AB_hydrolase_1"/>
</dbReference>
<dbReference type="AlphaFoldDB" id="C1A9S8"/>
<dbReference type="eggNOG" id="COG1073">
    <property type="taxonomic scope" value="Bacteria"/>
</dbReference>
<dbReference type="KEGG" id="gau:GAU_2213"/>
<dbReference type="PANTHER" id="PTHR43689:SF8">
    <property type="entry name" value="ALPHA_BETA-HYDROLASES SUPERFAMILY PROTEIN"/>
    <property type="match status" value="1"/>
</dbReference>
<sequence>MSPTALLVGAVSDDTSGVTESIPASLRIVRGANRTLGRVAPSLTARLNQQLFSMPRRHAPRDWELALEMLATRRRLSDGLSLLEAGDGPTVALIHGWEGRATQFATFVPPLLQAGYRILAIDGPAHGRSSGRRADPYRFADALARVSREFGPLHGLVGHSMGGGSIAIALAAGLEARRVVSIASPASLRDVLGRYAAVMQMPPRATTRFIERFHHHVVRRGHRPVDVLELLEHVDTAALVIHARDDREVPFSDGERIAAHWRQAALMPVDGLGHRRILRDAAVVDATVAFLRG</sequence>
<evidence type="ECO:0000313" key="2">
    <source>
        <dbReference type="EMBL" id="BAH39255.1"/>
    </source>
</evidence>
<feature type="domain" description="AB hydrolase-1" evidence="1">
    <location>
        <begin position="89"/>
        <end position="200"/>
    </location>
</feature>
<reference evidence="3" key="1">
    <citation type="submission" date="2006-03" db="EMBL/GenBank/DDBJ databases">
        <title>Complete genome sequence of Gemmatimonas aurantiaca T-27 that represents a novel phylum Gemmatimonadetes.</title>
        <authorList>
            <person name="Takasaki K."/>
            <person name="Ichikawa N."/>
            <person name="Miura H."/>
            <person name="Matsushita S."/>
            <person name="Watanabe Y."/>
            <person name="Oguchi A."/>
            <person name="Ankai A."/>
            <person name="Yashiro I."/>
            <person name="Takahashi M."/>
            <person name="Terui Y."/>
            <person name="Fukui S."/>
            <person name="Yokoyama H."/>
            <person name="Tanikawa S."/>
            <person name="Hanada S."/>
            <person name="Kamagata Y."/>
            <person name="Fujita N."/>
        </authorList>
    </citation>
    <scope>NUCLEOTIDE SEQUENCE [LARGE SCALE GENOMIC DNA]</scope>
    <source>
        <strain evidence="3">T-27 / DSM 14586 / JCM 11422 / NBRC 100505</strain>
    </source>
</reference>
<dbReference type="Gene3D" id="3.40.50.1820">
    <property type="entry name" value="alpha/beta hydrolase"/>
    <property type="match status" value="1"/>
</dbReference>
<proteinExistence type="predicted"/>
<organism evidence="2 3">
    <name type="scientific">Gemmatimonas aurantiaca (strain DSM 14586 / JCM 11422 / NBRC 100505 / T-27)</name>
    <dbReference type="NCBI Taxonomy" id="379066"/>
    <lineage>
        <taxon>Bacteria</taxon>
        <taxon>Pseudomonadati</taxon>
        <taxon>Gemmatimonadota</taxon>
        <taxon>Gemmatimonadia</taxon>
        <taxon>Gemmatimonadales</taxon>
        <taxon>Gemmatimonadaceae</taxon>
        <taxon>Gemmatimonas</taxon>
    </lineage>
</organism>
<name>C1A9S8_GEMAT</name>
<evidence type="ECO:0000259" key="1">
    <source>
        <dbReference type="Pfam" id="PF00561"/>
    </source>
</evidence>
<dbReference type="SUPFAM" id="SSF53474">
    <property type="entry name" value="alpha/beta-Hydrolases"/>
    <property type="match status" value="1"/>
</dbReference>
<dbReference type="HOGENOM" id="CLU_072027_0_0_0"/>
<dbReference type="Pfam" id="PF00561">
    <property type="entry name" value="Abhydrolase_1"/>
    <property type="match status" value="1"/>
</dbReference>
<dbReference type="PANTHER" id="PTHR43689">
    <property type="entry name" value="HYDROLASE"/>
    <property type="match status" value="1"/>
</dbReference>
<keyword evidence="3" id="KW-1185">Reference proteome</keyword>
<dbReference type="EMBL" id="AP009153">
    <property type="protein sequence ID" value="BAH39255.1"/>
    <property type="molecule type" value="Genomic_DNA"/>
</dbReference>
<accession>C1A9S8</accession>
<evidence type="ECO:0000313" key="3">
    <source>
        <dbReference type="Proteomes" id="UP000002209"/>
    </source>
</evidence>
<dbReference type="ESTHER" id="gemat-c1a9s8">
    <property type="family name" value="6_AlphaBeta_hydrolase"/>
</dbReference>
<dbReference type="InterPro" id="IPR029058">
    <property type="entry name" value="AB_hydrolase_fold"/>
</dbReference>
<dbReference type="Proteomes" id="UP000002209">
    <property type="component" value="Chromosome"/>
</dbReference>
<protein>
    <recommendedName>
        <fullName evidence="1">AB hydrolase-1 domain-containing protein</fullName>
    </recommendedName>
</protein>
<gene>
    <name evidence="2" type="ordered locus">GAU_2213</name>
</gene>